<feature type="transmembrane region" description="Helical" evidence="2">
    <location>
        <begin position="164"/>
        <end position="182"/>
    </location>
</feature>
<keyword evidence="2" id="KW-1133">Transmembrane helix</keyword>
<dbReference type="PATRIC" id="fig|1423727.3.peg.1508"/>
<name>A0A0R2B1H4_9LACO</name>
<dbReference type="OrthoDB" id="2055747at2"/>
<dbReference type="PIRSF" id="PIRSF004557">
    <property type="entry name" value="SecY"/>
    <property type="match status" value="1"/>
</dbReference>
<keyword evidence="2" id="KW-0812">Transmembrane</keyword>
<dbReference type="Gene3D" id="1.10.3370.10">
    <property type="entry name" value="SecY subunit domain"/>
    <property type="match status" value="1"/>
</dbReference>
<evidence type="ECO:0000256" key="2">
    <source>
        <dbReference type="SAM" id="Phobius"/>
    </source>
</evidence>
<feature type="transmembrane region" description="Helical" evidence="2">
    <location>
        <begin position="99"/>
        <end position="120"/>
    </location>
</feature>
<dbReference type="SUPFAM" id="SSF103491">
    <property type="entry name" value="Preprotein translocase SecY subunit"/>
    <property type="match status" value="1"/>
</dbReference>
<comment type="similarity">
    <text evidence="1">Belongs to the SecY/SEC61-alpha family.</text>
</comment>
<dbReference type="PRINTS" id="PR00303">
    <property type="entry name" value="SECYTRNLCASE"/>
</dbReference>
<dbReference type="Pfam" id="PF00344">
    <property type="entry name" value="SecY"/>
    <property type="match status" value="1"/>
</dbReference>
<proteinExistence type="inferred from homology"/>
<keyword evidence="2" id="KW-0472">Membrane</keyword>
<feature type="transmembrane region" description="Helical" evidence="2">
    <location>
        <begin position="46"/>
        <end position="66"/>
    </location>
</feature>
<gene>
    <name evidence="3" type="ORF">FC34_GL001489</name>
</gene>
<evidence type="ECO:0000256" key="1">
    <source>
        <dbReference type="RuleBase" id="RU004349"/>
    </source>
</evidence>
<dbReference type="GO" id="GO:0015031">
    <property type="term" value="P:protein transport"/>
    <property type="evidence" value="ECO:0007669"/>
    <property type="project" value="InterPro"/>
</dbReference>
<dbReference type="PANTHER" id="PTHR10906">
    <property type="entry name" value="SECY/SEC61-ALPHA FAMILY MEMBER"/>
    <property type="match status" value="1"/>
</dbReference>
<dbReference type="GO" id="GO:0016020">
    <property type="term" value="C:membrane"/>
    <property type="evidence" value="ECO:0007669"/>
    <property type="project" value="InterPro"/>
</dbReference>
<sequence length="410" mass="45972">MNKKHDLRNRFIWTFFLLLIVLIGQDITIPGIDPTVASEQLSKVDFIQFVSMTTGGQTAIPAILTLGMRPFMTQMIIWQVVTALDLDVVKQWSQKKTGVIQRFVTLFFAMLQGFEMVYFIRNAFLPNDPWHLGINLNVIIAWLVLVAGSMFMTWLGDFNGMHGIGSAIALIMPSIIAGIPNALRTGIGTAITTRYELTPDHIVIALLVALIFIAVIYYLYQAEMRLPVERPLIPSAYSTSYLPMRLLTAGAMPFMFSSSLFMLPRLLVNQTVGPTDAFQRWVSVWFSFQSWQGIIMYAIVVILLGFAFGYLNIQPANVAKSMKESGNYFLNVMPGDDTERFLTGHFARLSFVGNLILALIGVGPLILGRYVDGAANFSVLFSNLFILITLMDTIIQQVRALRTKDHYSIL</sequence>
<dbReference type="InterPro" id="IPR023201">
    <property type="entry name" value="SecY_dom_sf"/>
</dbReference>
<reference evidence="3 4" key="1">
    <citation type="journal article" date="2015" name="Genome Announc.">
        <title>Expanding the biotechnology potential of lactobacilli through comparative genomics of 213 strains and associated genera.</title>
        <authorList>
            <person name="Sun Z."/>
            <person name="Harris H.M."/>
            <person name="McCann A."/>
            <person name="Guo C."/>
            <person name="Argimon S."/>
            <person name="Zhang W."/>
            <person name="Yang X."/>
            <person name="Jeffery I.B."/>
            <person name="Cooney J.C."/>
            <person name="Kagawa T.F."/>
            <person name="Liu W."/>
            <person name="Song Y."/>
            <person name="Salvetti E."/>
            <person name="Wrobel A."/>
            <person name="Rasinkangas P."/>
            <person name="Parkhill J."/>
            <person name="Rea M.C."/>
            <person name="O'Sullivan O."/>
            <person name="Ritari J."/>
            <person name="Douillard F.P."/>
            <person name="Paul Ross R."/>
            <person name="Yang R."/>
            <person name="Briner A.E."/>
            <person name="Felis G.E."/>
            <person name="de Vos W.M."/>
            <person name="Barrangou R."/>
            <person name="Klaenhammer T.R."/>
            <person name="Caufield P.W."/>
            <person name="Cui Y."/>
            <person name="Zhang H."/>
            <person name="O'Toole P.W."/>
        </authorList>
    </citation>
    <scope>NUCLEOTIDE SEQUENCE [LARGE SCALE GENOMIC DNA]</scope>
    <source>
        <strain evidence="3 4">DSM 23927</strain>
    </source>
</reference>
<dbReference type="STRING" id="1423727.FC34_GL001489"/>
<feature type="transmembrane region" description="Helical" evidence="2">
    <location>
        <begin position="241"/>
        <end position="263"/>
    </location>
</feature>
<comment type="caution">
    <text evidence="3">The sequence shown here is derived from an EMBL/GenBank/DDBJ whole genome shotgun (WGS) entry which is preliminary data.</text>
</comment>
<dbReference type="RefSeq" id="WP_057894767.1">
    <property type="nucleotide sequence ID" value="NZ_AYZQ01000003.1"/>
</dbReference>
<dbReference type="AlphaFoldDB" id="A0A0R2B1H4"/>
<feature type="transmembrane region" description="Helical" evidence="2">
    <location>
        <begin position="349"/>
        <end position="367"/>
    </location>
</feature>
<dbReference type="Proteomes" id="UP000051672">
    <property type="component" value="Unassembled WGS sequence"/>
</dbReference>
<accession>A0A0R2B1H4</accession>
<organism evidence="3 4">
    <name type="scientific">Lacticaseibacillus brantae DSM 23927</name>
    <dbReference type="NCBI Taxonomy" id="1423727"/>
    <lineage>
        <taxon>Bacteria</taxon>
        <taxon>Bacillati</taxon>
        <taxon>Bacillota</taxon>
        <taxon>Bacilli</taxon>
        <taxon>Lactobacillales</taxon>
        <taxon>Lactobacillaceae</taxon>
        <taxon>Lacticaseibacillus</taxon>
    </lineage>
</organism>
<dbReference type="EMBL" id="AYZQ01000003">
    <property type="protein sequence ID" value="KRM71828.1"/>
    <property type="molecule type" value="Genomic_DNA"/>
</dbReference>
<keyword evidence="4" id="KW-1185">Reference proteome</keyword>
<dbReference type="InterPro" id="IPR002208">
    <property type="entry name" value="SecY/SEC61-alpha"/>
</dbReference>
<feature type="transmembrane region" description="Helical" evidence="2">
    <location>
        <begin position="132"/>
        <end position="152"/>
    </location>
</feature>
<feature type="transmembrane region" description="Helical" evidence="2">
    <location>
        <begin position="373"/>
        <end position="395"/>
    </location>
</feature>
<feature type="transmembrane region" description="Helical" evidence="2">
    <location>
        <begin position="294"/>
        <end position="313"/>
    </location>
</feature>
<evidence type="ECO:0000313" key="3">
    <source>
        <dbReference type="EMBL" id="KRM71828.1"/>
    </source>
</evidence>
<protein>
    <submittedName>
        <fullName evidence="3">Preprotein translocase subunit SecY</fullName>
    </submittedName>
</protein>
<feature type="transmembrane region" description="Helical" evidence="2">
    <location>
        <begin position="202"/>
        <end position="220"/>
    </location>
</feature>
<evidence type="ECO:0000313" key="4">
    <source>
        <dbReference type="Proteomes" id="UP000051672"/>
    </source>
</evidence>